<organism evidence="2 3">
    <name type="scientific">Streptococcus cristatus</name>
    <dbReference type="NCBI Taxonomy" id="45634"/>
    <lineage>
        <taxon>Bacteria</taxon>
        <taxon>Bacillati</taxon>
        <taxon>Bacillota</taxon>
        <taxon>Bacilli</taxon>
        <taxon>Lactobacillales</taxon>
        <taxon>Streptococcaceae</taxon>
        <taxon>Streptococcus</taxon>
    </lineage>
</organism>
<reference evidence="2 3" key="1">
    <citation type="submission" date="2018-11" db="EMBL/GenBank/DDBJ databases">
        <title>Species Designations Belie Phenotypic and Genotypic Heterogeneity in Oral Streptococci.</title>
        <authorList>
            <person name="Velsko I."/>
        </authorList>
    </citation>
    <scope>NUCLEOTIDE SEQUENCE [LARGE SCALE GENOMIC DNA]</scope>
    <source>
        <strain evidence="2 3">BCA6</strain>
    </source>
</reference>
<dbReference type="InterPro" id="IPR011990">
    <property type="entry name" value="TPR-like_helical_dom_sf"/>
</dbReference>
<evidence type="ECO:0000313" key="2">
    <source>
        <dbReference type="EMBL" id="RSJ76018.1"/>
    </source>
</evidence>
<evidence type="ECO:0000313" key="3">
    <source>
        <dbReference type="Proteomes" id="UP000272213"/>
    </source>
</evidence>
<dbReference type="InterPro" id="IPR053163">
    <property type="entry name" value="HTH-type_regulator_Rgg"/>
</dbReference>
<comment type="caution">
    <text evidence="2">The sequence shown here is derived from an EMBL/GenBank/DDBJ whole genome shotgun (WGS) entry which is preliminary data.</text>
</comment>
<sequence length="296" mass="34478">MRYDFGKVYQEIRKSKNLTQSDVCGNILSPTTLSKIENGLVVPKYENMAFLLQQINMSFDEFDYICNLYHPSEHIELFNEISNIHSISGVRELEAIHKKCESYLKTHCDISIQKLHQSLTVVLQIRKNGILNIDKVTQDIVDILWSDLKHHDTWYASDFNILNSILFVLPTETILDTTQLILHRLEKYSDFQNFLPIKLAILSNLSTFYFYYKHYPMCSHICSIVIKTAKLLKRYDAIAFHSARIGICDADEELIQKNLEILRLLEEDELLKIIENEIAAFHATKALNEMGMPWML</sequence>
<dbReference type="PANTHER" id="PTHR37038">
    <property type="entry name" value="TRANSCRIPTIONAL REGULATOR-RELATED"/>
    <property type="match status" value="1"/>
</dbReference>
<dbReference type="InterPro" id="IPR010982">
    <property type="entry name" value="Lambda_DNA-bd_dom_sf"/>
</dbReference>
<gene>
    <name evidence="2" type="ORF">D8798_07095</name>
</gene>
<dbReference type="EMBL" id="RJPM01000005">
    <property type="protein sequence ID" value="RSJ76018.1"/>
    <property type="molecule type" value="Genomic_DNA"/>
</dbReference>
<evidence type="ECO:0000259" key="1">
    <source>
        <dbReference type="PROSITE" id="PS50943"/>
    </source>
</evidence>
<dbReference type="SUPFAM" id="SSF47413">
    <property type="entry name" value="lambda repressor-like DNA-binding domains"/>
    <property type="match status" value="1"/>
</dbReference>
<dbReference type="AlphaFoldDB" id="A0A3R9KRQ5"/>
<protein>
    <submittedName>
        <fullName evidence="2">Helix-turn-helix domain protein</fullName>
    </submittedName>
</protein>
<dbReference type="GO" id="GO:0003677">
    <property type="term" value="F:DNA binding"/>
    <property type="evidence" value="ECO:0007669"/>
    <property type="project" value="InterPro"/>
</dbReference>
<dbReference type="RefSeq" id="WP_125383429.1">
    <property type="nucleotide sequence ID" value="NZ_RJPM01000005.1"/>
</dbReference>
<dbReference type="Pfam" id="PF01381">
    <property type="entry name" value="HTH_3"/>
    <property type="match status" value="1"/>
</dbReference>
<dbReference type="SMART" id="SM00530">
    <property type="entry name" value="HTH_XRE"/>
    <property type="match status" value="1"/>
</dbReference>
<name>A0A3R9KRQ5_STRCR</name>
<dbReference type="Proteomes" id="UP000272213">
    <property type="component" value="Unassembled WGS sequence"/>
</dbReference>
<dbReference type="Gene3D" id="1.25.40.10">
    <property type="entry name" value="Tetratricopeptide repeat domain"/>
    <property type="match status" value="1"/>
</dbReference>
<accession>A0A3R9KRQ5</accession>
<dbReference type="InterPro" id="IPR001387">
    <property type="entry name" value="Cro/C1-type_HTH"/>
</dbReference>
<dbReference type="CDD" id="cd00093">
    <property type="entry name" value="HTH_XRE"/>
    <property type="match status" value="1"/>
</dbReference>
<feature type="domain" description="HTH cro/C1-type" evidence="1">
    <location>
        <begin position="10"/>
        <end position="62"/>
    </location>
</feature>
<dbReference type="PANTHER" id="PTHR37038:SF13">
    <property type="entry name" value="HTH CRO_C1-TYPE DOMAIN-CONTAINING PROTEIN"/>
    <property type="match status" value="1"/>
</dbReference>
<dbReference type="PROSITE" id="PS50943">
    <property type="entry name" value="HTH_CROC1"/>
    <property type="match status" value="1"/>
</dbReference>
<proteinExistence type="predicted"/>